<feature type="transmembrane region" description="Helical" evidence="7">
    <location>
        <begin position="870"/>
        <end position="891"/>
    </location>
</feature>
<dbReference type="OrthoDB" id="6500128at2759"/>
<evidence type="ECO:0000256" key="3">
    <source>
        <dbReference type="ARBA" id="ARBA00022741"/>
    </source>
</evidence>
<evidence type="ECO:0000256" key="2">
    <source>
        <dbReference type="ARBA" id="ARBA00022692"/>
    </source>
</evidence>
<dbReference type="SMART" id="SM00382">
    <property type="entry name" value="AAA"/>
    <property type="match status" value="2"/>
</dbReference>
<dbReference type="EMBL" id="CAJJDN010000089">
    <property type="protein sequence ID" value="CAD8107751.1"/>
    <property type="molecule type" value="Genomic_DNA"/>
</dbReference>
<feature type="transmembrane region" description="Helical" evidence="7">
    <location>
        <begin position="635"/>
        <end position="655"/>
    </location>
</feature>
<feature type="domain" description="ABC transmembrane type-1" evidence="9">
    <location>
        <begin position="91"/>
        <end position="357"/>
    </location>
</feature>
<evidence type="ECO:0000256" key="7">
    <source>
        <dbReference type="SAM" id="Phobius"/>
    </source>
</evidence>
<dbReference type="PROSITE" id="PS50929">
    <property type="entry name" value="ABC_TM1F"/>
    <property type="match status" value="2"/>
</dbReference>
<dbReference type="InterPro" id="IPR011527">
    <property type="entry name" value="ABC1_TM_dom"/>
</dbReference>
<keyword evidence="3" id="KW-0547">Nucleotide-binding</keyword>
<gene>
    <name evidence="10" type="ORF">PSON_ATCC_30995.1.T0890174</name>
</gene>
<dbReference type="CDD" id="cd18605">
    <property type="entry name" value="ABC_6TM_MRP7_D2_like"/>
    <property type="match status" value="1"/>
</dbReference>
<feature type="transmembrane region" description="Helical" evidence="7">
    <location>
        <begin position="125"/>
        <end position="142"/>
    </location>
</feature>
<evidence type="ECO:0000313" key="11">
    <source>
        <dbReference type="Proteomes" id="UP000692954"/>
    </source>
</evidence>
<keyword evidence="6 7" id="KW-0472">Membrane</keyword>
<protein>
    <recommendedName>
        <fullName evidence="12">ABC transporter family protein</fullName>
    </recommendedName>
</protein>
<organism evidence="10 11">
    <name type="scientific">Paramecium sonneborni</name>
    <dbReference type="NCBI Taxonomy" id="65129"/>
    <lineage>
        <taxon>Eukaryota</taxon>
        <taxon>Sar</taxon>
        <taxon>Alveolata</taxon>
        <taxon>Ciliophora</taxon>
        <taxon>Intramacronucleata</taxon>
        <taxon>Oligohymenophorea</taxon>
        <taxon>Peniculida</taxon>
        <taxon>Parameciidae</taxon>
        <taxon>Paramecium</taxon>
    </lineage>
</organism>
<dbReference type="Pfam" id="PF00005">
    <property type="entry name" value="ABC_tran"/>
    <property type="match status" value="2"/>
</dbReference>
<dbReference type="InterPro" id="IPR003593">
    <property type="entry name" value="AAA+_ATPase"/>
</dbReference>
<dbReference type="PROSITE" id="PS00211">
    <property type="entry name" value="ABC_TRANSPORTER_1"/>
    <property type="match status" value="2"/>
</dbReference>
<dbReference type="PANTHER" id="PTHR24223:SF330">
    <property type="entry name" value="ATP-BINDING CASSETTE SUB-FAMILY C MEMBER 10"/>
    <property type="match status" value="1"/>
</dbReference>
<feature type="transmembrane region" description="Helical" evidence="7">
    <location>
        <begin position="90"/>
        <end position="113"/>
    </location>
</feature>
<dbReference type="GO" id="GO:0016020">
    <property type="term" value="C:membrane"/>
    <property type="evidence" value="ECO:0007669"/>
    <property type="project" value="UniProtKB-SubCell"/>
</dbReference>
<name>A0A8S1PXE3_9CILI</name>
<keyword evidence="5 7" id="KW-1133">Transmembrane helix</keyword>
<accession>A0A8S1PXE3</accession>
<feature type="transmembrane region" description="Helical" evidence="7">
    <location>
        <begin position="334"/>
        <end position="356"/>
    </location>
</feature>
<comment type="subcellular location">
    <subcellularLocation>
        <location evidence="1">Membrane</location>
    </subcellularLocation>
</comment>
<dbReference type="GO" id="GO:0016887">
    <property type="term" value="F:ATP hydrolysis activity"/>
    <property type="evidence" value="ECO:0007669"/>
    <property type="project" value="InterPro"/>
</dbReference>
<dbReference type="GO" id="GO:0140359">
    <property type="term" value="F:ABC-type transporter activity"/>
    <property type="evidence" value="ECO:0007669"/>
    <property type="project" value="InterPro"/>
</dbReference>
<proteinExistence type="predicted"/>
<feature type="transmembrane region" description="Helical" evidence="7">
    <location>
        <begin position="220"/>
        <end position="238"/>
    </location>
</feature>
<feature type="domain" description="ABC transporter" evidence="8">
    <location>
        <begin position="372"/>
        <end position="602"/>
    </location>
</feature>
<keyword evidence="2 7" id="KW-0812">Transmembrane</keyword>
<evidence type="ECO:0000259" key="9">
    <source>
        <dbReference type="PROSITE" id="PS50929"/>
    </source>
</evidence>
<dbReference type="InterPro" id="IPR050173">
    <property type="entry name" value="ABC_transporter_C-like"/>
</dbReference>
<dbReference type="PROSITE" id="PS50893">
    <property type="entry name" value="ABC_TRANSPORTER_2"/>
    <property type="match status" value="2"/>
</dbReference>
<reference evidence="10" key="1">
    <citation type="submission" date="2021-01" db="EMBL/GenBank/DDBJ databases">
        <authorList>
            <consortium name="Genoscope - CEA"/>
            <person name="William W."/>
        </authorList>
    </citation>
    <scope>NUCLEOTIDE SEQUENCE</scope>
</reference>
<dbReference type="PANTHER" id="PTHR24223">
    <property type="entry name" value="ATP-BINDING CASSETTE SUB-FAMILY C"/>
    <property type="match status" value="1"/>
</dbReference>
<feature type="transmembrane region" description="Helical" evidence="7">
    <location>
        <begin position="675"/>
        <end position="696"/>
    </location>
</feature>
<evidence type="ECO:0008006" key="12">
    <source>
        <dbReference type="Google" id="ProtNLM"/>
    </source>
</evidence>
<dbReference type="InterPro" id="IPR003439">
    <property type="entry name" value="ABC_transporter-like_ATP-bd"/>
</dbReference>
<evidence type="ECO:0000256" key="5">
    <source>
        <dbReference type="ARBA" id="ARBA00022989"/>
    </source>
</evidence>
<feature type="domain" description="ABC transporter" evidence="8">
    <location>
        <begin position="954"/>
        <end position="1163"/>
    </location>
</feature>
<dbReference type="InterPro" id="IPR017871">
    <property type="entry name" value="ABC_transporter-like_CS"/>
</dbReference>
<feature type="domain" description="ABC transmembrane type-1" evidence="9">
    <location>
        <begin position="645"/>
        <end position="890"/>
    </location>
</feature>
<keyword evidence="11" id="KW-1185">Reference proteome</keyword>
<dbReference type="Proteomes" id="UP000692954">
    <property type="component" value="Unassembled WGS sequence"/>
</dbReference>
<evidence type="ECO:0000256" key="4">
    <source>
        <dbReference type="ARBA" id="ARBA00022840"/>
    </source>
</evidence>
<feature type="transmembrane region" description="Helical" evidence="7">
    <location>
        <begin position="198"/>
        <end position="214"/>
    </location>
</feature>
<sequence length="1163" mass="134836">MKVQHQILDEDLLLENSQNYLSQQNLTSLFFTQINKLIQSKERIITIEDVETTLSDSHYLPDGLIGQYDMSFENNQPILMTLKKMFLQNFIWIGLLKFISICFLFTTPILINYLTISLDQSVNDFLIYSAAVLFSTLLSAITDTQYNYQIKILEFKCKSFLIQTLYNSIEAQSNLDLMNLINIDVNTIMNFFISFHEFWSLILKLIIGMTILYIQIQEAVFIGLATAVILMLVNFAIANKIGHYYSSGLIFKDQRMKAIKDFITNPKSIKFLKWEKKWESKVMAIRDKEFDIIAGSKWLDSLCVLFWSITNTLISSITLYIYSQNNDLDNVFTIIFVFSLLTNPLNSLPWTLAGMLQAKTSFIRINSFVIKQKDKKIFEEGIEINQAELKWDFDNEFTLKIPHFKIDHIVFIGGKVGSGKSSFLLALLNQMKVQSGFFQVNQNFSYVSQHSWLFKGTIKENILMESKFDAGLYKQCLQQSNLIDDIKQYPEKDLFDVGPDGSKLSGGQRQRVCICRALYNQNNIYLMDDIFSSLDPYVGDSIFNNLIKLKKPIIFALNDNYLQRYKKYANQIIIIKDGQMIYDKQEVEMYFEDLQEQTFDLKEQKINAIQQEIVQQISENQKQDEIKQTQKSVSFYLKALGLYNFLWILVSLALMQVSFNLYDLWLNSYVNENPLFIFNNSFVFTLFMIVLLDFIIKLSRAVSFAYGNLVQAKKIFVKLLSNVIHAKCQFFDVEESGQILIRFSDDQNVVDNRFPFELNLLCNNVFNFIGTFIVLVVLQYYLILPVIVSALIFYRLQQLYRPTSLSLRRLDAETNSNLATSIFEQFKGILTINAFNKRTEFRNIFLRKLIQATQVQWCSRVIALWLQIRLQLVASFIVLFILLFTALSLIYELPISKSTLQLLLYYSLTKISLFRDLTLSLTTCEQELVSYERQSKYCNHSIEQNKCLNYSDDIKFKDIKLQYFNGQMALKGINLEIKQGERIAFCGRTGSGKSSILAVLFQLYEQTEGQMSMPSSQLFDWRNKVGVIPQLGFVFNGTLSENLDCSDQEQISKYITMDINSQIDSNQISQGMRQLISFSRVALQNPDIICLDEATASVDQQVEDLIQQYLRDCGKTIITISHRLEALKDYDRIYYLENGLIFEQGTFQELVELKGGFANLRNC</sequence>
<dbReference type="Pfam" id="PF00664">
    <property type="entry name" value="ABC_membrane"/>
    <property type="match status" value="1"/>
</dbReference>
<evidence type="ECO:0000259" key="8">
    <source>
        <dbReference type="PROSITE" id="PS50893"/>
    </source>
</evidence>
<feature type="transmembrane region" description="Helical" evidence="7">
    <location>
        <begin position="302"/>
        <end position="322"/>
    </location>
</feature>
<evidence type="ECO:0000313" key="10">
    <source>
        <dbReference type="EMBL" id="CAD8107751.1"/>
    </source>
</evidence>
<dbReference type="AlphaFoldDB" id="A0A8S1PXE3"/>
<evidence type="ECO:0000256" key="1">
    <source>
        <dbReference type="ARBA" id="ARBA00004370"/>
    </source>
</evidence>
<comment type="caution">
    <text evidence="10">The sequence shown here is derived from an EMBL/GenBank/DDBJ whole genome shotgun (WGS) entry which is preliminary data.</text>
</comment>
<keyword evidence="4" id="KW-0067">ATP-binding</keyword>
<feature type="transmembrane region" description="Helical" evidence="7">
    <location>
        <begin position="765"/>
        <end position="794"/>
    </location>
</feature>
<dbReference type="GO" id="GO:0005524">
    <property type="term" value="F:ATP binding"/>
    <property type="evidence" value="ECO:0007669"/>
    <property type="project" value="UniProtKB-KW"/>
</dbReference>
<evidence type="ECO:0000256" key="6">
    <source>
        <dbReference type="ARBA" id="ARBA00023136"/>
    </source>
</evidence>